<accession>C7QGQ3</accession>
<keyword evidence="2" id="KW-1185">Reference proteome</keyword>
<sequence precursor="true">MAGIAWLRRPDGTTSRLGGGQVRVGAALLAVVIAVVVARCAMSSSAQAAPPEPKVRAAVAATLAARAAAVADHDKDAYLATDAAGAFQTADAQVFDNLAALPLASWGMAVAADQSGVQKAGVAHLYRVTESYELSGVDYKPVTGTRYLTFVERGGSWLLSSGSDGSAAGLTPDTQIWDQGPVSVVHGSRSLVIGLGGEQRLKPFADLADHAAAKAATVWGAAGWKGEVVVVVPLTQAQVETLLDSAPGSLAGVVAITAGEGGQALTAAPASRVLVNPEAFDGEAPDAWQFFFDHELTHVATRAWTTSAVPLWLSEGAADYTGYLGSSIVTDRRFLELADAVSKDHWQPQSLPTTDDFAGSGDSVSRTYQISNLACALIAQRYGQAKLVAFYKAVGTAPAGTADPVDHAFRTVLGTTTADFTVKWRAFVLSQAHTVAAGLAKKPS</sequence>
<dbReference type="HOGENOM" id="CLU_041774_1_0_11"/>
<name>C7QGQ3_CATAD</name>
<organism evidence="1 2">
    <name type="scientific">Catenulispora acidiphila (strain DSM 44928 / JCM 14897 / NBRC 102108 / NRRL B-24433 / ID139908)</name>
    <dbReference type="NCBI Taxonomy" id="479433"/>
    <lineage>
        <taxon>Bacteria</taxon>
        <taxon>Bacillati</taxon>
        <taxon>Actinomycetota</taxon>
        <taxon>Actinomycetes</taxon>
        <taxon>Catenulisporales</taxon>
        <taxon>Catenulisporaceae</taxon>
        <taxon>Catenulispora</taxon>
    </lineage>
</organism>
<protein>
    <recommendedName>
        <fullName evidence="3">Peptidase MA-like domain-containing protein</fullName>
    </recommendedName>
</protein>
<gene>
    <name evidence="1" type="ordered locus">Caci_6077</name>
</gene>
<dbReference type="Proteomes" id="UP000000851">
    <property type="component" value="Chromosome"/>
</dbReference>
<dbReference type="KEGG" id="cai:Caci_6077"/>
<dbReference type="eggNOG" id="COG0308">
    <property type="taxonomic scope" value="Bacteria"/>
</dbReference>
<dbReference type="EMBL" id="CP001700">
    <property type="protein sequence ID" value="ACU74933.1"/>
    <property type="molecule type" value="Genomic_DNA"/>
</dbReference>
<dbReference type="STRING" id="479433.Caci_6077"/>
<evidence type="ECO:0000313" key="1">
    <source>
        <dbReference type="EMBL" id="ACU74933.1"/>
    </source>
</evidence>
<evidence type="ECO:0008006" key="3">
    <source>
        <dbReference type="Google" id="ProtNLM"/>
    </source>
</evidence>
<dbReference type="AlphaFoldDB" id="C7QGQ3"/>
<reference evidence="1 2" key="1">
    <citation type="journal article" date="2009" name="Stand. Genomic Sci.">
        <title>Complete genome sequence of Catenulispora acidiphila type strain (ID 139908).</title>
        <authorList>
            <person name="Copeland A."/>
            <person name="Lapidus A."/>
            <person name="Glavina Del Rio T."/>
            <person name="Nolan M."/>
            <person name="Lucas S."/>
            <person name="Chen F."/>
            <person name="Tice H."/>
            <person name="Cheng J.F."/>
            <person name="Bruce D."/>
            <person name="Goodwin L."/>
            <person name="Pitluck S."/>
            <person name="Mikhailova N."/>
            <person name="Pati A."/>
            <person name="Ivanova N."/>
            <person name="Mavromatis K."/>
            <person name="Chen A."/>
            <person name="Palaniappan K."/>
            <person name="Chain P."/>
            <person name="Land M."/>
            <person name="Hauser L."/>
            <person name="Chang Y.J."/>
            <person name="Jeffries C.D."/>
            <person name="Chertkov O."/>
            <person name="Brettin T."/>
            <person name="Detter J.C."/>
            <person name="Han C."/>
            <person name="Ali Z."/>
            <person name="Tindall B.J."/>
            <person name="Goker M."/>
            <person name="Bristow J."/>
            <person name="Eisen J.A."/>
            <person name="Markowitz V."/>
            <person name="Hugenholtz P."/>
            <person name="Kyrpides N.C."/>
            <person name="Klenk H.P."/>
        </authorList>
    </citation>
    <scope>NUCLEOTIDE SEQUENCE [LARGE SCALE GENOMIC DNA]</scope>
    <source>
        <strain evidence="2">DSM 44928 / JCM 14897 / NBRC 102108 / NRRL B-24433 / ID139908</strain>
    </source>
</reference>
<dbReference type="InParanoid" id="C7QGQ3"/>
<proteinExistence type="predicted"/>
<evidence type="ECO:0000313" key="2">
    <source>
        <dbReference type="Proteomes" id="UP000000851"/>
    </source>
</evidence>